<dbReference type="STRING" id="47428.A0A284RXC3"/>
<accession>A0A284RXC3</accession>
<reference evidence="3" key="1">
    <citation type="journal article" date="2017" name="Nat. Ecol. Evol.">
        <title>Genome expansion and lineage-specific genetic innovations in the forest pathogenic fungi Armillaria.</title>
        <authorList>
            <person name="Sipos G."/>
            <person name="Prasanna A.N."/>
            <person name="Walter M.C."/>
            <person name="O'Connor E."/>
            <person name="Balint B."/>
            <person name="Krizsan K."/>
            <person name="Kiss B."/>
            <person name="Hess J."/>
            <person name="Varga T."/>
            <person name="Slot J."/>
            <person name="Riley R."/>
            <person name="Boka B."/>
            <person name="Rigling D."/>
            <person name="Barry K."/>
            <person name="Lee J."/>
            <person name="Mihaltcheva S."/>
            <person name="LaButti K."/>
            <person name="Lipzen A."/>
            <person name="Waldron R."/>
            <person name="Moloney N.M."/>
            <person name="Sperisen C."/>
            <person name="Kredics L."/>
            <person name="Vagvoelgyi C."/>
            <person name="Patrignani A."/>
            <person name="Fitzpatrick D."/>
            <person name="Nagy I."/>
            <person name="Doyle S."/>
            <person name="Anderson J.B."/>
            <person name="Grigoriev I.V."/>
            <person name="Gueldener U."/>
            <person name="Muensterkoetter M."/>
            <person name="Nagy L.G."/>
        </authorList>
    </citation>
    <scope>NUCLEOTIDE SEQUENCE [LARGE SCALE GENOMIC DNA]</scope>
    <source>
        <strain evidence="3">C18/9</strain>
    </source>
</reference>
<feature type="compositionally biased region" description="Basic and acidic residues" evidence="1">
    <location>
        <begin position="15"/>
        <end position="32"/>
    </location>
</feature>
<evidence type="ECO:0000313" key="3">
    <source>
        <dbReference type="Proteomes" id="UP000219338"/>
    </source>
</evidence>
<evidence type="ECO:0000256" key="1">
    <source>
        <dbReference type="SAM" id="MobiDB-lite"/>
    </source>
</evidence>
<evidence type="ECO:0000313" key="2">
    <source>
        <dbReference type="EMBL" id="SJL13369.1"/>
    </source>
</evidence>
<dbReference type="Proteomes" id="UP000219338">
    <property type="component" value="Unassembled WGS sequence"/>
</dbReference>
<gene>
    <name evidence="2" type="ORF">ARMOST_16811</name>
</gene>
<protein>
    <recommendedName>
        <fullName evidence="4">F-box domain-containing protein</fullName>
    </recommendedName>
</protein>
<sequence>MAPSRRSQRAATKRTYKDIGSEPEDGRSKDYVGEAPIKKKPRVKKVNRDAGNATQAAPKRRRLRGLLQKVAETPLDILFEARPTSTIFSKLDPLDLLRLSRTTKDLRALLLQRSSTFVWKTARQNVEGLPPLPEDLSEPKFAHLAFDKHCDTCLRSTPYVQWEARTKYCRKCLMDSGLYTYAAPEPFASFVPSYDFSSSSGHGFGYYYVPAITALCEESKSLSDEMRDAWVSRKRDAYTTLKIHARLCNDWSDSRVEDRSNELDNLRCRRLEQVIERLTILGWGEELQNQNLINELRCHKLVRQSRLLTERAWSTMSDTLISIVKQRRDGRLSWAVEMRMKEFNVAYSAATCDVPLFPIYPKAVDAALLKPFSRILFATPLDQDITESLTATWAQLPRVADKWRKTQDSALKALMLKAGLEPDLNLATSFFKCSFCHRLCQYPYVLAHRCSFSYPRESFDADNWKNYALTYLSRRGDAAIWSASQYMVDGEALKRVQSIIQACGLNPETATHEDMDSLNCRVICKYCSTSVRSFVMQWQIASCHDDHPTVNPQAWELLDDTRELRRVKILEKSDKVTGYRCSHFTEIYICSHCKNLRRKGHELEKHLLEAHNVDRVSSDDWDWPVNRSSSSIKGKGVFLDTRVETDTTDFYEARSHTYFIY</sequence>
<proteinExistence type="predicted"/>
<name>A0A284RXC3_ARMOS</name>
<feature type="compositionally biased region" description="Basic residues" evidence="1">
    <location>
        <begin position="1"/>
        <end position="14"/>
    </location>
</feature>
<feature type="region of interest" description="Disordered" evidence="1">
    <location>
        <begin position="1"/>
        <end position="59"/>
    </location>
</feature>
<dbReference type="EMBL" id="FUEG01000020">
    <property type="protein sequence ID" value="SJL13369.1"/>
    <property type="molecule type" value="Genomic_DNA"/>
</dbReference>
<dbReference type="OrthoDB" id="2322499at2759"/>
<dbReference type="OMA" id="THTHFAG"/>
<evidence type="ECO:0008006" key="4">
    <source>
        <dbReference type="Google" id="ProtNLM"/>
    </source>
</evidence>
<keyword evidence="3" id="KW-1185">Reference proteome</keyword>
<dbReference type="AlphaFoldDB" id="A0A284RXC3"/>
<organism evidence="2 3">
    <name type="scientific">Armillaria ostoyae</name>
    <name type="common">Armillaria root rot fungus</name>
    <dbReference type="NCBI Taxonomy" id="47428"/>
    <lineage>
        <taxon>Eukaryota</taxon>
        <taxon>Fungi</taxon>
        <taxon>Dikarya</taxon>
        <taxon>Basidiomycota</taxon>
        <taxon>Agaricomycotina</taxon>
        <taxon>Agaricomycetes</taxon>
        <taxon>Agaricomycetidae</taxon>
        <taxon>Agaricales</taxon>
        <taxon>Marasmiineae</taxon>
        <taxon>Physalacriaceae</taxon>
        <taxon>Armillaria</taxon>
    </lineage>
</organism>